<dbReference type="Proteomes" id="UP001498476">
    <property type="component" value="Unassembled WGS sequence"/>
</dbReference>
<comment type="caution">
    <text evidence="4">The sequence shown here is derived from an EMBL/GenBank/DDBJ whole genome shotgun (WGS) entry which is preliminary data.</text>
</comment>
<keyword evidence="5" id="KW-1185">Reference proteome</keyword>
<reference evidence="4 5" key="1">
    <citation type="journal article" date="2025" name="Microbiol. Resour. Announc.">
        <title>Draft genome sequences for Neonectria magnoliae and Neonectria punicea, canker pathogens of Liriodendron tulipifera and Acer saccharum in West Virginia.</title>
        <authorList>
            <person name="Petronek H.M."/>
            <person name="Kasson M.T."/>
            <person name="Metheny A.M."/>
            <person name="Stauder C.M."/>
            <person name="Lovett B."/>
            <person name="Lynch S.C."/>
            <person name="Garnas J.R."/>
            <person name="Kasson L.R."/>
            <person name="Stajich J.E."/>
        </authorList>
    </citation>
    <scope>NUCLEOTIDE SEQUENCE [LARGE SCALE GENOMIC DNA]</scope>
    <source>
        <strain evidence="4 5">NRRL 64653</strain>
    </source>
</reference>
<dbReference type="SMART" id="SM00355">
    <property type="entry name" value="ZnF_C2H2"/>
    <property type="match status" value="3"/>
</dbReference>
<gene>
    <name evidence="4" type="ORF">QQX98_011632</name>
</gene>
<dbReference type="InterPro" id="IPR013087">
    <property type="entry name" value="Znf_C2H2_type"/>
</dbReference>
<feature type="region of interest" description="Disordered" evidence="2">
    <location>
        <begin position="125"/>
        <end position="146"/>
    </location>
</feature>
<evidence type="ECO:0000256" key="2">
    <source>
        <dbReference type="SAM" id="MobiDB-lite"/>
    </source>
</evidence>
<keyword evidence="1" id="KW-0862">Zinc</keyword>
<dbReference type="EMBL" id="JAZAVJ010000292">
    <property type="protein sequence ID" value="KAK7402620.1"/>
    <property type="molecule type" value="Genomic_DNA"/>
</dbReference>
<evidence type="ECO:0000313" key="5">
    <source>
        <dbReference type="Proteomes" id="UP001498476"/>
    </source>
</evidence>
<sequence>MSAMFPWQTETSPSPSAQGVQGAEPQDTPGTRSEQDKGSQSAPVSLSLILQVARPNEWHPVTNVAELDFAQLELALGSGYSDSQPPLGLCPAGLQNGWASPDGAYSPMEQTSAFSNLGDMSISPSLTGSYPGLSPSNAQQPGLSDELPTDVQNGMWLKDMSSDFGLDVQGQPLQFQQPRQPGFQSPTCNLPLMSSPQPSLPRRRSRYLRSPGHLSQPIAIPFSTTGTSMDPMERWQDSPPETEAASLSAIAGALRHALPRQTSGESLRSRGPGSRGSRAASTASFNSENTSRSSRSAASARSSTSKDLIPRPLNARGGGISKTKRGKATAKPRRAFQCTFCCDSFKSKYDWSRHEKSLHLSLEGWVCTPHGGAVLSPGTGRSHCAYCNVLDPTSEHLETHNYSLCQIGARPHVFNRKDHLVQHLRLAHQLETLPIIDDWKVQAPPMVSRCGFCNAMMGTWQDRVDHLAQHFREGKTMDDWRGDHCFEPAIAARVTNALPPYLIGPESRSIIPFSATDSGTRDHLLQIRKSHDEWIAGQEECDADKEPSDSVPTVMDDPTSTFVNVLTLGLGRYARQQMRLGIIPTDEMFQNESRRLVYRSEDAWEQTIADNSEWLSAFRTQHMGNPSPGESQ</sequence>
<protein>
    <recommendedName>
        <fullName evidence="3">C2H2-type domain-containing protein</fullName>
    </recommendedName>
</protein>
<feature type="compositionally biased region" description="Polar residues" evidence="2">
    <location>
        <begin position="125"/>
        <end position="142"/>
    </location>
</feature>
<keyword evidence="1" id="KW-0479">Metal-binding</keyword>
<proteinExistence type="predicted"/>
<feature type="domain" description="C2H2-type" evidence="3">
    <location>
        <begin position="336"/>
        <end position="364"/>
    </location>
</feature>
<feature type="compositionally biased region" description="Low complexity" evidence="2">
    <location>
        <begin position="263"/>
        <end position="305"/>
    </location>
</feature>
<feature type="compositionally biased region" description="Polar residues" evidence="2">
    <location>
        <begin position="8"/>
        <end position="19"/>
    </location>
</feature>
<keyword evidence="1" id="KW-0863">Zinc-finger</keyword>
<accession>A0ABR1GLL0</accession>
<feature type="region of interest" description="Disordered" evidence="2">
    <location>
        <begin position="176"/>
        <end position="328"/>
    </location>
</feature>
<dbReference type="PROSITE" id="PS00028">
    <property type="entry name" value="ZINC_FINGER_C2H2_1"/>
    <property type="match status" value="1"/>
</dbReference>
<feature type="compositionally biased region" description="Low complexity" evidence="2">
    <location>
        <begin position="176"/>
        <end position="197"/>
    </location>
</feature>
<evidence type="ECO:0000259" key="3">
    <source>
        <dbReference type="PROSITE" id="PS50157"/>
    </source>
</evidence>
<feature type="region of interest" description="Disordered" evidence="2">
    <location>
        <begin position="1"/>
        <end position="43"/>
    </location>
</feature>
<evidence type="ECO:0000313" key="4">
    <source>
        <dbReference type="EMBL" id="KAK7402620.1"/>
    </source>
</evidence>
<evidence type="ECO:0000256" key="1">
    <source>
        <dbReference type="PROSITE-ProRule" id="PRU00042"/>
    </source>
</evidence>
<dbReference type="PROSITE" id="PS50157">
    <property type="entry name" value="ZINC_FINGER_C2H2_2"/>
    <property type="match status" value="1"/>
</dbReference>
<organism evidence="4 5">
    <name type="scientific">Neonectria punicea</name>
    <dbReference type="NCBI Taxonomy" id="979145"/>
    <lineage>
        <taxon>Eukaryota</taxon>
        <taxon>Fungi</taxon>
        <taxon>Dikarya</taxon>
        <taxon>Ascomycota</taxon>
        <taxon>Pezizomycotina</taxon>
        <taxon>Sordariomycetes</taxon>
        <taxon>Hypocreomycetidae</taxon>
        <taxon>Hypocreales</taxon>
        <taxon>Nectriaceae</taxon>
        <taxon>Neonectria</taxon>
    </lineage>
</organism>
<name>A0ABR1GLL0_9HYPO</name>
<feature type="compositionally biased region" description="Polar residues" evidence="2">
    <location>
        <begin position="28"/>
        <end position="43"/>
    </location>
</feature>